<dbReference type="InterPro" id="IPR009057">
    <property type="entry name" value="Homeodomain-like_sf"/>
</dbReference>
<evidence type="ECO:0000256" key="3">
    <source>
        <dbReference type="ARBA" id="ARBA00023163"/>
    </source>
</evidence>
<keyword evidence="1" id="KW-0805">Transcription regulation</keyword>
<proteinExistence type="predicted"/>
<dbReference type="SUPFAM" id="SSF46689">
    <property type="entry name" value="Homeodomain-like"/>
    <property type="match status" value="1"/>
</dbReference>
<comment type="caution">
    <text evidence="5">The sequence shown here is derived from an EMBL/GenBank/DDBJ whole genome shotgun (WGS) entry which is preliminary data.</text>
</comment>
<dbReference type="Pfam" id="PF12833">
    <property type="entry name" value="HTH_18"/>
    <property type="match status" value="1"/>
</dbReference>
<protein>
    <submittedName>
        <fullName evidence="5">AraC family transcriptional regulator</fullName>
    </submittedName>
</protein>
<evidence type="ECO:0000313" key="6">
    <source>
        <dbReference type="Proteomes" id="UP001236507"/>
    </source>
</evidence>
<dbReference type="Proteomes" id="UP001236507">
    <property type="component" value="Unassembled WGS sequence"/>
</dbReference>
<dbReference type="EMBL" id="JASHIF010000001">
    <property type="protein sequence ID" value="MDI9857592.1"/>
    <property type="molecule type" value="Genomic_DNA"/>
</dbReference>
<dbReference type="PANTHER" id="PTHR43280">
    <property type="entry name" value="ARAC-FAMILY TRANSCRIPTIONAL REGULATOR"/>
    <property type="match status" value="1"/>
</dbReference>
<dbReference type="SMART" id="SM00342">
    <property type="entry name" value="HTH_ARAC"/>
    <property type="match status" value="1"/>
</dbReference>
<keyword evidence="2" id="KW-0238">DNA-binding</keyword>
<feature type="domain" description="HTH araC/xylS-type" evidence="4">
    <location>
        <begin position="184"/>
        <end position="282"/>
    </location>
</feature>
<name>A0ABT6Y201_9BACT</name>
<gene>
    <name evidence="5" type="ORF">QM524_00090</name>
</gene>
<evidence type="ECO:0000259" key="4">
    <source>
        <dbReference type="PROSITE" id="PS01124"/>
    </source>
</evidence>
<dbReference type="PANTHER" id="PTHR43280:SF32">
    <property type="entry name" value="TRANSCRIPTIONAL REGULATORY PROTEIN"/>
    <property type="match status" value="1"/>
</dbReference>
<organism evidence="5 6">
    <name type="scientific">Flectobacillus roseus</name>
    <dbReference type="NCBI Taxonomy" id="502259"/>
    <lineage>
        <taxon>Bacteria</taxon>
        <taxon>Pseudomonadati</taxon>
        <taxon>Bacteroidota</taxon>
        <taxon>Cytophagia</taxon>
        <taxon>Cytophagales</taxon>
        <taxon>Flectobacillaceae</taxon>
        <taxon>Flectobacillus</taxon>
    </lineage>
</organism>
<keyword evidence="6" id="KW-1185">Reference proteome</keyword>
<dbReference type="Gene3D" id="1.10.10.60">
    <property type="entry name" value="Homeodomain-like"/>
    <property type="match status" value="1"/>
</dbReference>
<evidence type="ECO:0000313" key="5">
    <source>
        <dbReference type="EMBL" id="MDI9857592.1"/>
    </source>
</evidence>
<dbReference type="RefSeq" id="WP_283342939.1">
    <property type="nucleotide sequence ID" value="NZ_JASHIF010000001.1"/>
</dbReference>
<keyword evidence="3" id="KW-0804">Transcription</keyword>
<dbReference type="InterPro" id="IPR018060">
    <property type="entry name" value="HTH_AraC"/>
</dbReference>
<dbReference type="PROSITE" id="PS01124">
    <property type="entry name" value="HTH_ARAC_FAMILY_2"/>
    <property type="match status" value="1"/>
</dbReference>
<evidence type="ECO:0000256" key="2">
    <source>
        <dbReference type="ARBA" id="ARBA00023125"/>
    </source>
</evidence>
<sequence length="290" mass="34110">MTQQTPSIFESHYKKLGLVRLSTDTLTAVNSDLYKPFIKVLYLPQGYQLKVDFQEYKTVEPSLFFVNSNQFLQIDKIGEQKGYLMFYNRDFYCIQIHDAEVACDGLLFNNLQNMPMVELPASEQAWANQLWVQIEEELSANESGQEEMLRVYLKQLIIRATRIWKKQELHQVQDGTNSDMEFYRDFSRLVEIHYKEKHSVADYADLLGFAPKTLTHKFKRLHLSQPNEVIKDRIILEAKRLLTYTQMSAKEIAYHLGYDDPAYFNRLFAQKVGDTTTNFRNKYLQGKKVQ</sequence>
<evidence type="ECO:0000256" key="1">
    <source>
        <dbReference type="ARBA" id="ARBA00023015"/>
    </source>
</evidence>
<reference evidence="5 6" key="1">
    <citation type="submission" date="2023-05" db="EMBL/GenBank/DDBJ databases">
        <title>Novel species of genus Flectobacillus isolated from stream in China.</title>
        <authorList>
            <person name="Lu H."/>
        </authorList>
    </citation>
    <scope>NUCLEOTIDE SEQUENCE [LARGE SCALE GENOMIC DNA]</scope>
    <source>
        <strain evidence="5 6">KCTC 42575</strain>
    </source>
</reference>
<accession>A0ABT6Y201</accession>